<dbReference type="STRING" id="77586.A0A0D9WCB2"/>
<dbReference type="Pfam" id="PF01545">
    <property type="entry name" value="Cation_efflux"/>
    <property type="match status" value="1"/>
</dbReference>
<dbReference type="NCBIfam" id="TIGR01297">
    <property type="entry name" value="CDF"/>
    <property type="match status" value="1"/>
</dbReference>
<dbReference type="Pfam" id="PF16916">
    <property type="entry name" value="ZT_dimer"/>
    <property type="match status" value="1"/>
</dbReference>
<dbReference type="eggNOG" id="KOG1482">
    <property type="taxonomic scope" value="Eukaryota"/>
</dbReference>
<keyword evidence="5 11" id="KW-0812">Transmembrane</keyword>
<evidence type="ECO:0000256" key="8">
    <source>
        <dbReference type="ARBA" id="ARBA00023065"/>
    </source>
</evidence>
<evidence type="ECO:0000256" key="4">
    <source>
        <dbReference type="ARBA" id="ARBA00022554"/>
    </source>
</evidence>
<feature type="compositionally biased region" description="Basic residues" evidence="10">
    <location>
        <begin position="232"/>
        <end position="242"/>
    </location>
</feature>
<dbReference type="GO" id="GO:0005385">
    <property type="term" value="F:zinc ion transmembrane transporter activity"/>
    <property type="evidence" value="ECO:0007669"/>
    <property type="project" value="TreeGrafter"/>
</dbReference>
<feature type="transmembrane region" description="Helical" evidence="11">
    <location>
        <begin position="120"/>
        <end position="147"/>
    </location>
</feature>
<evidence type="ECO:0000256" key="11">
    <source>
        <dbReference type="SAM" id="Phobius"/>
    </source>
</evidence>
<accession>A0A0D9WCB2</accession>
<evidence type="ECO:0000313" key="14">
    <source>
        <dbReference type="EnsemblPlants" id="LPERR05G01810.1"/>
    </source>
</evidence>
<dbReference type="GO" id="GO:0000325">
    <property type="term" value="C:plant-type vacuole"/>
    <property type="evidence" value="ECO:0007669"/>
    <property type="project" value="EnsemblPlants"/>
</dbReference>
<keyword evidence="3" id="KW-0813">Transport</keyword>
<evidence type="ECO:0000256" key="3">
    <source>
        <dbReference type="ARBA" id="ARBA00022448"/>
    </source>
</evidence>
<name>A0A0D9WCB2_9ORYZ</name>
<reference evidence="14 15" key="1">
    <citation type="submission" date="2012-08" db="EMBL/GenBank/DDBJ databases">
        <title>Oryza genome evolution.</title>
        <authorList>
            <person name="Wing R.A."/>
        </authorList>
    </citation>
    <scope>NUCLEOTIDE SEQUENCE</scope>
</reference>
<evidence type="ECO:0000256" key="9">
    <source>
        <dbReference type="ARBA" id="ARBA00023136"/>
    </source>
</evidence>
<comment type="similarity">
    <text evidence="2">Belongs to the cation diffusion facilitator (CDF) transporter (TC 2.A.4) family. SLC30A subfamily.</text>
</comment>
<keyword evidence="6" id="KW-0864">Zinc transport</keyword>
<evidence type="ECO:0000256" key="2">
    <source>
        <dbReference type="ARBA" id="ARBA00008873"/>
    </source>
</evidence>
<evidence type="ECO:0000256" key="7">
    <source>
        <dbReference type="ARBA" id="ARBA00022989"/>
    </source>
</evidence>
<dbReference type="EnsemblPlants" id="LPERR05G01810.1">
    <property type="protein sequence ID" value="LPERR05G01810.1"/>
    <property type="gene ID" value="LPERR05G01810"/>
</dbReference>
<feature type="transmembrane region" description="Helical" evidence="11">
    <location>
        <begin position="280"/>
        <end position="303"/>
    </location>
</feature>
<keyword evidence="6" id="KW-0862">Zinc</keyword>
<dbReference type="Gene3D" id="1.20.1510.10">
    <property type="entry name" value="Cation efflux protein transmembrane domain"/>
    <property type="match status" value="1"/>
</dbReference>
<dbReference type="Proteomes" id="UP000032180">
    <property type="component" value="Chromosome 5"/>
</dbReference>
<feature type="transmembrane region" description="Helical" evidence="11">
    <location>
        <begin position="159"/>
        <end position="180"/>
    </location>
</feature>
<sequence>MDNHNTSPHQIAEVRMDISSSTSVAAGNKICRGAACDFSDSSNSSKDSRERMASMRKLIIAVILCIIFMTVEVVGGIKANSLAILTDAAHLLSDVAAFAISLFSLWAAGWEATTQWSYGFFRIEILGALVSIQLIWLITGIIVYEAIVRLITESAEVQGSLMFAVAAFGLFVNIIMVVLLGHDHGHGHGHGHGHSHDHDHGDSNDDHHHHEDQEHGHVHHHEDSHGGSVTVKTHHHHHSGTGHHHDADEPLLKREGDCGSAQSGAEAVKKTRRNINVHSAYLHVLGDSIQSIGVMIGGAIIWYKPEWKIIDLICTLIFSVVVLFTTIKMLRNILEVLMESTPREIDATRLENGLLEMDGVVAVHELHIWAITVGKVLLACHVTITQDADADQMLDKVIGYIKSEYNISHVTIQIERQ</sequence>
<organism evidence="14 15">
    <name type="scientific">Leersia perrieri</name>
    <dbReference type="NCBI Taxonomy" id="77586"/>
    <lineage>
        <taxon>Eukaryota</taxon>
        <taxon>Viridiplantae</taxon>
        <taxon>Streptophyta</taxon>
        <taxon>Embryophyta</taxon>
        <taxon>Tracheophyta</taxon>
        <taxon>Spermatophyta</taxon>
        <taxon>Magnoliopsida</taxon>
        <taxon>Liliopsida</taxon>
        <taxon>Poales</taxon>
        <taxon>Poaceae</taxon>
        <taxon>BOP clade</taxon>
        <taxon>Oryzoideae</taxon>
        <taxon>Oryzeae</taxon>
        <taxon>Oryzinae</taxon>
        <taxon>Leersia</taxon>
    </lineage>
</organism>
<evidence type="ECO:0000259" key="13">
    <source>
        <dbReference type="Pfam" id="PF16916"/>
    </source>
</evidence>
<dbReference type="PANTHER" id="PTHR11562">
    <property type="entry name" value="CATION EFFLUX PROTEIN/ ZINC TRANSPORTER"/>
    <property type="match status" value="1"/>
</dbReference>
<evidence type="ECO:0000259" key="12">
    <source>
        <dbReference type="Pfam" id="PF01545"/>
    </source>
</evidence>
<keyword evidence="9 11" id="KW-0472">Membrane</keyword>
<dbReference type="PANTHER" id="PTHR11562:SF100">
    <property type="entry name" value="METAL TOLERANCE PROTEIN A2"/>
    <property type="match status" value="1"/>
</dbReference>
<comment type="subcellular location">
    <subcellularLocation>
        <location evidence="1">Vacuole membrane</location>
        <topology evidence="1">Multi-pass membrane protein</topology>
    </subcellularLocation>
</comment>
<dbReference type="SUPFAM" id="SSF161111">
    <property type="entry name" value="Cation efflux protein transmembrane domain-like"/>
    <property type="match status" value="1"/>
</dbReference>
<evidence type="ECO:0008006" key="16">
    <source>
        <dbReference type="Google" id="ProtNLM"/>
    </source>
</evidence>
<feature type="transmembrane region" description="Helical" evidence="11">
    <location>
        <begin position="309"/>
        <end position="330"/>
    </location>
</feature>
<dbReference type="InterPro" id="IPR058533">
    <property type="entry name" value="Cation_efflux_TM"/>
</dbReference>
<evidence type="ECO:0000256" key="1">
    <source>
        <dbReference type="ARBA" id="ARBA00004128"/>
    </source>
</evidence>
<keyword evidence="15" id="KW-1185">Reference proteome</keyword>
<dbReference type="InterPro" id="IPR050681">
    <property type="entry name" value="CDF/SLC30A"/>
</dbReference>
<dbReference type="InterPro" id="IPR002524">
    <property type="entry name" value="Cation_efflux"/>
</dbReference>
<evidence type="ECO:0000256" key="6">
    <source>
        <dbReference type="ARBA" id="ARBA00022906"/>
    </source>
</evidence>
<dbReference type="InterPro" id="IPR027470">
    <property type="entry name" value="Cation_efflux_CTD"/>
</dbReference>
<dbReference type="SUPFAM" id="SSF160240">
    <property type="entry name" value="Cation efflux protein cytoplasmic domain-like"/>
    <property type="match status" value="1"/>
</dbReference>
<dbReference type="Gramene" id="LPERR05G01810.1">
    <property type="protein sequence ID" value="LPERR05G01810.1"/>
    <property type="gene ID" value="LPERR05G01810"/>
</dbReference>
<dbReference type="InterPro" id="IPR027469">
    <property type="entry name" value="Cation_efflux_TMD_sf"/>
</dbReference>
<keyword evidence="7 11" id="KW-1133">Transmembrane helix</keyword>
<keyword evidence="8" id="KW-0406">Ion transport</keyword>
<reference evidence="14" key="3">
    <citation type="submission" date="2015-04" db="UniProtKB">
        <authorList>
            <consortium name="EnsemblPlants"/>
        </authorList>
    </citation>
    <scope>IDENTIFICATION</scope>
</reference>
<dbReference type="GO" id="GO:0005886">
    <property type="term" value="C:plasma membrane"/>
    <property type="evidence" value="ECO:0007669"/>
    <property type="project" value="TreeGrafter"/>
</dbReference>
<feature type="domain" description="Cation efflux protein cytoplasmic" evidence="13">
    <location>
        <begin position="342"/>
        <end position="416"/>
    </location>
</feature>
<dbReference type="HOGENOM" id="CLU_013430_0_1_1"/>
<feature type="region of interest" description="Disordered" evidence="10">
    <location>
        <begin position="186"/>
        <end position="268"/>
    </location>
</feature>
<keyword evidence="4" id="KW-0926">Vacuole</keyword>
<evidence type="ECO:0000313" key="15">
    <source>
        <dbReference type="Proteomes" id="UP000032180"/>
    </source>
</evidence>
<dbReference type="InterPro" id="IPR036837">
    <property type="entry name" value="Cation_efflux_CTD_sf"/>
</dbReference>
<dbReference type="AlphaFoldDB" id="A0A0D9WCB2"/>
<proteinExistence type="inferred from homology"/>
<evidence type="ECO:0000256" key="5">
    <source>
        <dbReference type="ARBA" id="ARBA00022692"/>
    </source>
</evidence>
<evidence type="ECO:0000256" key="10">
    <source>
        <dbReference type="SAM" id="MobiDB-lite"/>
    </source>
</evidence>
<reference evidence="15" key="2">
    <citation type="submission" date="2013-12" db="EMBL/GenBank/DDBJ databases">
        <authorList>
            <person name="Yu Y."/>
            <person name="Lee S."/>
            <person name="de Baynast K."/>
            <person name="Wissotski M."/>
            <person name="Liu L."/>
            <person name="Talag J."/>
            <person name="Goicoechea J."/>
            <person name="Angelova A."/>
            <person name="Jetty R."/>
            <person name="Kudrna D."/>
            <person name="Golser W."/>
            <person name="Rivera L."/>
            <person name="Zhang J."/>
            <person name="Wing R."/>
        </authorList>
    </citation>
    <scope>NUCLEOTIDE SEQUENCE</scope>
</reference>
<protein>
    <recommendedName>
        <fullName evidence="16">Metal tolerance protein 1</fullName>
    </recommendedName>
</protein>
<feature type="transmembrane region" description="Helical" evidence="11">
    <location>
        <begin position="58"/>
        <end position="77"/>
    </location>
</feature>
<feature type="compositionally biased region" description="Basic and acidic residues" evidence="10">
    <location>
        <begin position="243"/>
        <end position="257"/>
    </location>
</feature>
<feature type="compositionally biased region" description="Basic and acidic residues" evidence="10">
    <location>
        <begin position="194"/>
        <end position="225"/>
    </location>
</feature>
<feature type="transmembrane region" description="Helical" evidence="11">
    <location>
        <begin position="89"/>
        <end position="108"/>
    </location>
</feature>
<dbReference type="GO" id="GO:0005774">
    <property type="term" value="C:vacuolar membrane"/>
    <property type="evidence" value="ECO:0007669"/>
    <property type="project" value="UniProtKB-SubCell"/>
</dbReference>
<feature type="domain" description="Cation efflux protein transmembrane" evidence="12">
    <location>
        <begin position="58"/>
        <end position="338"/>
    </location>
</feature>